<evidence type="ECO:0000256" key="4">
    <source>
        <dbReference type="ARBA" id="ARBA00023002"/>
    </source>
</evidence>
<keyword evidence="1" id="KW-0444">Lipid biosynthesis</keyword>
<dbReference type="GO" id="GO:0006696">
    <property type="term" value="P:ergosterol biosynthetic process"/>
    <property type="evidence" value="ECO:0007669"/>
    <property type="project" value="TreeGrafter"/>
</dbReference>
<dbReference type="InterPro" id="IPR036291">
    <property type="entry name" value="NAD(P)-bd_dom_sf"/>
</dbReference>
<dbReference type="GO" id="GO:0005789">
    <property type="term" value="C:endoplasmic reticulum membrane"/>
    <property type="evidence" value="ECO:0007669"/>
    <property type="project" value="TreeGrafter"/>
</dbReference>
<dbReference type="STRING" id="1064592.G0VBX5"/>
<keyword evidence="4" id="KW-0560">Oxidoreductase</keyword>
<keyword evidence="5" id="KW-0443">Lipid metabolism</keyword>
<comment type="pathway">
    <text evidence="6">Steroid biosynthesis; zymosterol biosynthesis; zymosterol from lanosterol: step 5/6.</text>
</comment>
<accession>G0VBX5</accession>
<dbReference type="EC" id="1.1.1.270" evidence="8"/>
<dbReference type="InterPro" id="IPR051593">
    <property type="entry name" value="Ergosterol_Biosynth_ERG27"/>
</dbReference>
<dbReference type="RefSeq" id="XP_003674825.1">
    <property type="nucleotide sequence ID" value="XM_003674777.1"/>
</dbReference>
<dbReference type="KEGG" id="ncs:NCAS_0B03680"/>
<dbReference type="AlphaFoldDB" id="G0VBX5"/>
<evidence type="ECO:0000256" key="7">
    <source>
        <dbReference type="ARBA" id="ARBA00023593"/>
    </source>
</evidence>
<keyword evidence="2" id="KW-0521">NADP</keyword>
<dbReference type="eggNOG" id="KOG1478">
    <property type="taxonomic scope" value="Eukaryota"/>
</dbReference>
<dbReference type="GO" id="GO:0000253">
    <property type="term" value="F:3-beta-hydroxysteroid 3-dehydrogenase (NADP+) activity"/>
    <property type="evidence" value="ECO:0007669"/>
    <property type="project" value="UniProtKB-EC"/>
</dbReference>
<dbReference type="PANTHER" id="PTHR43647">
    <property type="entry name" value="DEHYDROGENASE"/>
    <property type="match status" value="1"/>
</dbReference>
<dbReference type="OrthoDB" id="9989144at2759"/>
<reference evidence="9 10" key="1">
    <citation type="journal article" date="2011" name="Proc. Natl. Acad. Sci. U.S.A.">
        <title>Evolutionary erosion of yeast sex chromosomes by mating-type switching accidents.</title>
        <authorList>
            <person name="Gordon J.L."/>
            <person name="Armisen D."/>
            <person name="Proux-Wera E."/>
            <person name="Oheigeartaigh S.S."/>
            <person name="Byrne K.P."/>
            <person name="Wolfe K.H."/>
        </authorList>
    </citation>
    <scope>NUCLEOTIDE SEQUENCE [LARGE SCALE GENOMIC DNA]</scope>
    <source>
        <strain evidence="10">ATCC 76901 / BCRC 22586 / CBS 4309 / NBRC 1992 / NRRL Y-12630</strain>
    </source>
</reference>
<comment type="similarity">
    <text evidence="7">Belongs to the short-chain dehydrogenases/reductases (SDR) family. ERG27 subfamily.</text>
</comment>
<evidence type="ECO:0000256" key="5">
    <source>
        <dbReference type="ARBA" id="ARBA00023098"/>
    </source>
</evidence>
<name>G0VBX5_NAUCA</name>
<reference key="2">
    <citation type="submission" date="2011-08" db="EMBL/GenBank/DDBJ databases">
        <title>Genome sequence of Naumovozyma castellii.</title>
        <authorList>
            <person name="Gordon J.L."/>
            <person name="Armisen D."/>
            <person name="Proux-Wera E."/>
            <person name="OhEigeartaigh S.S."/>
            <person name="Byrne K.P."/>
            <person name="Wolfe K.H."/>
        </authorList>
    </citation>
    <scope>NUCLEOTIDE SEQUENCE</scope>
    <source>
        <strain>Type strain:CBS 4309</strain>
    </source>
</reference>
<sequence>MNPVKAVTDPGYKLQEVGLKSKDGMGLIFQVNVFAPHFLIMLLLPQLKAGKAKIIWISSLRSDQKYLSLQDLELLKTEEPYEGSKREIDLLHLATFKELKEMGITQYVTQPGIFTSQAFSQFLNPFTYYGMLLMLYFARLMGSTWHTIEGYTAACAPVYVALTSDKDCLQQDIKYGSATYRNGDEYVKLQELDNTACLDVYSFIRKKELEWSKELLNSTTGGSSF</sequence>
<gene>
    <name evidence="9" type="primary">NCAS0B03680</name>
    <name evidence="9" type="ordered locus">NCAS_0B03680</name>
</gene>
<evidence type="ECO:0000256" key="8">
    <source>
        <dbReference type="ARBA" id="ARBA00023621"/>
    </source>
</evidence>
<evidence type="ECO:0000256" key="6">
    <source>
        <dbReference type="ARBA" id="ARBA00023589"/>
    </source>
</evidence>
<dbReference type="Proteomes" id="UP000001640">
    <property type="component" value="Chromosome 2"/>
</dbReference>
<keyword evidence="10" id="KW-1185">Reference proteome</keyword>
<dbReference type="GeneID" id="96902011"/>
<proteinExistence type="inferred from homology"/>
<dbReference type="Gene3D" id="3.40.50.720">
    <property type="entry name" value="NAD(P)-binding Rossmann-like Domain"/>
    <property type="match status" value="1"/>
</dbReference>
<dbReference type="HOGENOM" id="CLU_1230225_0_0_1"/>
<evidence type="ECO:0000256" key="1">
    <source>
        <dbReference type="ARBA" id="ARBA00022516"/>
    </source>
</evidence>
<organism evidence="9 10">
    <name type="scientific">Naumovozyma castellii</name>
    <name type="common">Yeast</name>
    <name type="synonym">Saccharomyces castellii</name>
    <dbReference type="NCBI Taxonomy" id="27288"/>
    <lineage>
        <taxon>Eukaryota</taxon>
        <taxon>Fungi</taxon>
        <taxon>Dikarya</taxon>
        <taxon>Ascomycota</taxon>
        <taxon>Saccharomycotina</taxon>
        <taxon>Saccharomycetes</taxon>
        <taxon>Saccharomycetales</taxon>
        <taxon>Saccharomycetaceae</taxon>
        <taxon>Naumovozyma</taxon>
    </lineage>
</organism>
<evidence type="ECO:0000313" key="9">
    <source>
        <dbReference type="EMBL" id="CCC68452.1"/>
    </source>
</evidence>
<dbReference type="InParanoid" id="G0VBX5"/>
<protein>
    <recommendedName>
        <fullName evidence="8">3beta-hydroxysteroid 3-dehydrogenase</fullName>
        <ecNumber evidence="8">1.1.1.270</ecNumber>
    </recommendedName>
</protein>
<keyword evidence="3" id="KW-0752">Steroid biosynthesis</keyword>
<dbReference type="GO" id="GO:0005811">
    <property type="term" value="C:lipid droplet"/>
    <property type="evidence" value="ECO:0007669"/>
    <property type="project" value="TreeGrafter"/>
</dbReference>
<dbReference type="SUPFAM" id="SSF51735">
    <property type="entry name" value="NAD(P)-binding Rossmann-fold domains"/>
    <property type="match status" value="1"/>
</dbReference>
<dbReference type="GO" id="GO:0005741">
    <property type="term" value="C:mitochondrial outer membrane"/>
    <property type="evidence" value="ECO:0007669"/>
    <property type="project" value="TreeGrafter"/>
</dbReference>
<evidence type="ECO:0000313" key="10">
    <source>
        <dbReference type="Proteomes" id="UP000001640"/>
    </source>
</evidence>
<evidence type="ECO:0000256" key="2">
    <source>
        <dbReference type="ARBA" id="ARBA00022857"/>
    </source>
</evidence>
<dbReference type="EMBL" id="HE576753">
    <property type="protein sequence ID" value="CCC68452.1"/>
    <property type="molecule type" value="Genomic_DNA"/>
</dbReference>
<evidence type="ECO:0000256" key="3">
    <source>
        <dbReference type="ARBA" id="ARBA00022955"/>
    </source>
</evidence>
<dbReference type="PANTHER" id="PTHR43647:SF1">
    <property type="entry name" value="3-KETO-STEROID REDUCTASE ERG27"/>
    <property type="match status" value="1"/>
</dbReference>